<dbReference type="EMBL" id="JALBCA010000021">
    <property type="protein sequence ID" value="KAI2389884.1"/>
    <property type="molecule type" value="Genomic_DNA"/>
</dbReference>
<accession>A0ACB8V0L9</accession>
<name>A0ACB8V0L9_9EURO</name>
<gene>
    <name evidence="1" type="ORF">LOY88_001903</name>
</gene>
<proteinExistence type="predicted"/>
<sequence>MPPPAVRRIHRAQDLTGYTKGLSSDLQTMDTVRGLGRQCASYRCDLSDRASVAQLIPRIIADHRIDVLVNAAGILKRHDAVDYPQGEFDEVMQVNLSATFVLCRELAKYWIENEMKGKIINIGSVMTIVGGVRVSAYAASKGAVGQLTKALSNEWAGKGICVNAIAPGYIATDMNKDVRADKASPYYQSTVQRIPAGHWGTPENLKGPVVFLASSASNYVSGEILKVWASLTPFSPREGVHSMVV</sequence>
<comment type="caution">
    <text evidence="1">The sequence shown here is derived from an EMBL/GenBank/DDBJ whole genome shotgun (WGS) entry which is preliminary data.</text>
</comment>
<reference evidence="1" key="1">
    <citation type="journal article" date="2022" name="bioRxiv">
        <title>Population genetic analysis of Ophidiomyces ophidiicola, the causative agent of snake fungal disease, indicates recent introductions to the USA.</title>
        <authorList>
            <person name="Ladner J.T."/>
            <person name="Palmer J.M."/>
            <person name="Ettinger C.L."/>
            <person name="Stajich J.E."/>
            <person name="Farrell T.M."/>
            <person name="Glorioso B.M."/>
            <person name="Lawson B."/>
            <person name="Price S.J."/>
            <person name="Stengle A.G."/>
            <person name="Grear D.A."/>
            <person name="Lorch J.M."/>
        </authorList>
    </citation>
    <scope>NUCLEOTIDE SEQUENCE</scope>
    <source>
        <strain evidence="1">NWHC 24266-5</strain>
    </source>
</reference>
<protein>
    <submittedName>
        <fullName evidence="1">Uncharacterized protein</fullName>
    </submittedName>
</protein>
<evidence type="ECO:0000313" key="1">
    <source>
        <dbReference type="EMBL" id="KAI2389884.1"/>
    </source>
</evidence>
<organism evidence="1">
    <name type="scientific">Ophidiomyces ophidiicola</name>
    <dbReference type="NCBI Taxonomy" id="1387563"/>
    <lineage>
        <taxon>Eukaryota</taxon>
        <taxon>Fungi</taxon>
        <taxon>Dikarya</taxon>
        <taxon>Ascomycota</taxon>
        <taxon>Pezizomycotina</taxon>
        <taxon>Eurotiomycetes</taxon>
        <taxon>Eurotiomycetidae</taxon>
        <taxon>Onygenales</taxon>
        <taxon>Onygenaceae</taxon>
        <taxon>Ophidiomyces</taxon>
    </lineage>
</organism>